<evidence type="ECO:0000256" key="1">
    <source>
        <dbReference type="ARBA" id="ARBA00001974"/>
    </source>
</evidence>
<proteinExistence type="inferred from homology"/>
<dbReference type="GO" id="GO:0016491">
    <property type="term" value="F:oxidoreductase activity"/>
    <property type="evidence" value="ECO:0007669"/>
    <property type="project" value="UniProtKB-KW"/>
</dbReference>
<evidence type="ECO:0000259" key="6">
    <source>
        <dbReference type="PROSITE" id="PS51387"/>
    </source>
</evidence>
<evidence type="ECO:0000256" key="5">
    <source>
        <dbReference type="ARBA" id="ARBA00023002"/>
    </source>
</evidence>
<reference evidence="7 8" key="1">
    <citation type="submission" date="2019-03" db="EMBL/GenBank/DDBJ databases">
        <title>Draft genome sequences of novel Actinobacteria.</title>
        <authorList>
            <person name="Sahin N."/>
            <person name="Ay H."/>
            <person name="Saygin H."/>
        </authorList>
    </citation>
    <scope>NUCLEOTIDE SEQUENCE [LARGE SCALE GENOMIC DNA]</scope>
    <source>
        <strain evidence="7 8">DSM 45941</strain>
    </source>
</reference>
<name>A0A4R5BRQ7_9ACTN</name>
<comment type="similarity">
    <text evidence="2">Belongs to the oxygen-dependent FAD-linked oxidoreductase family.</text>
</comment>
<dbReference type="InterPro" id="IPR006094">
    <property type="entry name" value="Oxid_FAD_bind_N"/>
</dbReference>
<dbReference type="Proteomes" id="UP000295578">
    <property type="component" value="Unassembled WGS sequence"/>
</dbReference>
<dbReference type="PANTHER" id="PTHR42973:SF39">
    <property type="entry name" value="FAD-BINDING PCMH-TYPE DOMAIN-CONTAINING PROTEIN"/>
    <property type="match status" value="1"/>
</dbReference>
<dbReference type="RefSeq" id="WP_132195897.1">
    <property type="nucleotide sequence ID" value="NZ_SMKY01000028.1"/>
</dbReference>
<dbReference type="SUPFAM" id="SSF56176">
    <property type="entry name" value="FAD-binding/transporter-associated domain-like"/>
    <property type="match status" value="1"/>
</dbReference>
<dbReference type="EMBL" id="SMKY01000028">
    <property type="protein sequence ID" value="TDD86684.1"/>
    <property type="molecule type" value="Genomic_DNA"/>
</dbReference>
<dbReference type="PROSITE" id="PS51387">
    <property type="entry name" value="FAD_PCMH"/>
    <property type="match status" value="1"/>
</dbReference>
<dbReference type="InterPro" id="IPR016169">
    <property type="entry name" value="FAD-bd_PCMH_sub2"/>
</dbReference>
<organism evidence="7 8">
    <name type="scientific">Actinomadura darangshiensis</name>
    <dbReference type="NCBI Taxonomy" id="705336"/>
    <lineage>
        <taxon>Bacteria</taxon>
        <taxon>Bacillati</taxon>
        <taxon>Actinomycetota</taxon>
        <taxon>Actinomycetes</taxon>
        <taxon>Streptosporangiales</taxon>
        <taxon>Thermomonosporaceae</taxon>
        <taxon>Actinomadura</taxon>
    </lineage>
</organism>
<dbReference type="InterPro" id="IPR016167">
    <property type="entry name" value="FAD-bd_PCMH_sub1"/>
</dbReference>
<accession>A0A4R5BRQ7</accession>
<dbReference type="AlphaFoldDB" id="A0A4R5BRQ7"/>
<keyword evidence="4" id="KW-0274">FAD</keyword>
<evidence type="ECO:0000256" key="3">
    <source>
        <dbReference type="ARBA" id="ARBA00022630"/>
    </source>
</evidence>
<comment type="caution">
    <text evidence="7">The sequence shown here is derived from an EMBL/GenBank/DDBJ whole genome shotgun (WGS) entry which is preliminary data.</text>
</comment>
<evidence type="ECO:0000256" key="4">
    <source>
        <dbReference type="ARBA" id="ARBA00022827"/>
    </source>
</evidence>
<protein>
    <submittedName>
        <fullName evidence="7">FAD-binding oxidoreductase</fullName>
    </submittedName>
</protein>
<dbReference type="GO" id="GO:0071949">
    <property type="term" value="F:FAD binding"/>
    <property type="evidence" value="ECO:0007669"/>
    <property type="project" value="InterPro"/>
</dbReference>
<comment type="cofactor">
    <cofactor evidence="1">
        <name>FAD</name>
        <dbReference type="ChEBI" id="CHEBI:57692"/>
    </cofactor>
</comment>
<keyword evidence="8" id="KW-1185">Reference proteome</keyword>
<evidence type="ECO:0000313" key="7">
    <source>
        <dbReference type="EMBL" id="TDD86684.1"/>
    </source>
</evidence>
<dbReference type="Gene3D" id="3.40.462.20">
    <property type="match status" value="1"/>
</dbReference>
<dbReference type="OrthoDB" id="5169292at2"/>
<dbReference type="InterPro" id="IPR050416">
    <property type="entry name" value="FAD-linked_Oxidoreductase"/>
</dbReference>
<dbReference type="Pfam" id="PF01565">
    <property type="entry name" value="FAD_binding_4"/>
    <property type="match status" value="1"/>
</dbReference>
<dbReference type="Gene3D" id="3.30.465.10">
    <property type="match status" value="1"/>
</dbReference>
<gene>
    <name evidence="7" type="ORF">E1293_09225</name>
</gene>
<sequence>MTINDLRGVLKGRVLLADDDGFEQAAGAWNLTVRQPVAAVAEAADADDVAALVRYARRAGLTVTAQPSGHGASGDVEGLILLRTGLLNEVEVRAEERVARVGAGVKWGRLLAAAGPLGLTGLSGSAPGVSVTGYTLGGGVGWFSRKYGFASDSVRAIDIVDADGEPRRVTAESDPELFWALRGGGGDFAVVTALELELYPAPVLYGGRVIWPEHRTSEVYDAFLELTAEAPRELSVWINRFQPPGAPPMVTLDLAYLGEAAQGEALLARIDKIGDPISDSRGVVPVADLGDITAEPTDPVPSIARAELLTGLDADAVELLLAKPVEPLINVQIRHLGGALAEPGGGAGASGTVAEPYLLSLLGLGLPHTADATRAKQADVVADLAAYISGRKPYTVLSPGETAAKSFSGSALARLREIKRARDPHNVFRANYPVLSGRV</sequence>
<dbReference type="PANTHER" id="PTHR42973">
    <property type="entry name" value="BINDING OXIDOREDUCTASE, PUTATIVE (AFU_ORTHOLOGUE AFUA_1G17690)-RELATED"/>
    <property type="match status" value="1"/>
</dbReference>
<keyword evidence="5" id="KW-0560">Oxidoreductase</keyword>
<dbReference type="Gene3D" id="3.30.43.10">
    <property type="entry name" value="Uridine Diphospho-n-acetylenolpyruvylglucosamine Reductase, domain 2"/>
    <property type="match status" value="1"/>
</dbReference>
<evidence type="ECO:0000256" key="2">
    <source>
        <dbReference type="ARBA" id="ARBA00005466"/>
    </source>
</evidence>
<evidence type="ECO:0000313" key="8">
    <source>
        <dbReference type="Proteomes" id="UP000295578"/>
    </source>
</evidence>
<feature type="domain" description="FAD-binding PCMH-type" evidence="6">
    <location>
        <begin position="33"/>
        <end position="201"/>
    </location>
</feature>
<keyword evidence="3" id="KW-0285">Flavoprotein</keyword>
<dbReference type="InterPro" id="IPR016166">
    <property type="entry name" value="FAD-bd_PCMH"/>
</dbReference>
<dbReference type="InterPro" id="IPR036318">
    <property type="entry name" value="FAD-bd_PCMH-like_sf"/>
</dbReference>